<protein>
    <submittedName>
        <fullName evidence="3">PIN2 (TERF1) interacting telomerase inhibitor 1</fullName>
    </submittedName>
</protein>
<reference evidence="3" key="1">
    <citation type="submission" date="2025-08" db="UniProtKB">
        <authorList>
            <consortium name="Ensembl"/>
        </authorList>
    </citation>
    <scope>IDENTIFICATION</scope>
</reference>
<feature type="compositionally biased region" description="Polar residues" evidence="1">
    <location>
        <begin position="20"/>
        <end position="31"/>
    </location>
</feature>
<name>A0A672NXY2_SINGR</name>
<dbReference type="PANTHER" id="PTHR23149:SF27">
    <property type="entry name" value="PIN2_TERF1-INTERACTING TELOMERASE INHIBITOR 1"/>
    <property type="match status" value="1"/>
</dbReference>
<dbReference type="GO" id="GO:0005730">
    <property type="term" value="C:nucleolus"/>
    <property type="evidence" value="ECO:0007669"/>
    <property type="project" value="TreeGrafter"/>
</dbReference>
<dbReference type="Proteomes" id="UP000472262">
    <property type="component" value="Unassembled WGS sequence"/>
</dbReference>
<dbReference type="Ensembl" id="ENSSGRT00000059500.1">
    <property type="protein sequence ID" value="ENSSGRP00000055717.1"/>
    <property type="gene ID" value="ENSSGRG00000029216.1"/>
</dbReference>
<keyword evidence="4" id="KW-1185">Reference proteome</keyword>
<proteinExistence type="predicted"/>
<evidence type="ECO:0000313" key="3">
    <source>
        <dbReference type="Ensembl" id="ENSSGRP00000055717.1"/>
    </source>
</evidence>
<feature type="compositionally biased region" description="Polar residues" evidence="1">
    <location>
        <begin position="132"/>
        <end position="143"/>
    </location>
</feature>
<reference evidence="3" key="2">
    <citation type="submission" date="2025-09" db="UniProtKB">
        <authorList>
            <consortium name="Ensembl"/>
        </authorList>
    </citation>
    <scope>IDENTIFICATION</scope>
</reference>
<dbReference type="PROSITE" id="PS50174">
    <property type="entry name" value="G_PATCH"/>
    <property type="match status" value="1"/>
</dbReference>
<feature type="region of interest" description="Disordered" evidence="1">
    <location>
        <begin position="109"/>
        <end position="143"/>
    </location>
</feature>
<dbReference type="GO" id="GO:0010521">
    <property type="term" value="F:telomerase inhibitor activity"/>
    <property type="evidence" value="ECO:0007669"/>
    <property type="project" value="TreeGrafter"/>
</dbReference>
<feature type="region of interest" description="Disordered" evidence="1">
    <location>
        <begin position="1"/>
        <end position="32"/>
    </location>
</feature>
<dbReference type="InParanoid" id="A0A672NXY2"/>
<organism evidence="3 4">
    <name type="scientific">Sinocyclocheilus grahami</name>
    <name type="common">Dianchi golden-line fish</name>
    <name type="synonym">Barbus grahami</name>
    <dbReference type="NCBI Taxonomy" id="75366"/>
    <lineage>
        <taxon>Eukaryota</taxon>
        <taxon>Metazoa</taxon>
        <taxon>Chordata</taxon>
        <taxon>Craniata</taxon>
        <taxon>Vertebrata</taxon>
        <taxon>Euteleostomi</taxon>
        <taxon>Actinopterygii</taxon>
        <taxon>Neopterygii</taxon>
        <taxon>Teleostei</taxon>
        <taxon>Ostariophysi</taxon>
        <taxon>Cypriniformes</taxon>
        <taxon>Cyprinidae</taxon>
        <taxon>Cyprininae</taxon>
        <taxon>Sinocyclocheilus</taxon>
    </lineage>
</organism>
<evidence type="ECO:0000313" key="4">
    <source>
        <dbReference type="Proteomes" id="UP000472262"/>
    </source>
</evidence>
<sequence>MSVLAEPRRKQKWSVDPRNSAWSNDESTFGQKMQERMGWAKGKGLGKSEQGATEHIRVKVKNNSLGLGTTVNNEIAHQDDFNQLLAELNNCHGRNNTDRKLNFKHEVQSTTTKKGEAVGLTQEEREEDKDTVTNPNPETQPNTVTSTLIMQEYFAQRMGQIKKTQAG</sequence>
<dbReference type="PANTHER" id="PTHR23149">
    <property type="entry name" value="G PATCH DOMAIN CONTAINING PROTEIN"/>
    <property type="match status" value="1"/>
</dbReference>
<dbReference type="InterPro" id="IPR000467">
    <property type="entry name" value="G_patch_dom"/>
</dbReference>
<feature type="domain" description="G-patch" evidence="2">
    <location>
        <begin position="26"/>
        <end position="72"/>
    </location>
</feature>
<evidence type="ECO:0000256" key="1">
    <source>
        <dbReference type="SAM" id="MobiDB-lite"/>
    </source>
</evidence>
<dbReference type="SMART" id="SM00443">
    <property type="entry name" value="G_patch"/>
    <property type="match status" value="1"/>
</dbReference>
<accession>A0A672NXY2</accession>
<dbReference type="Pfam" id="PF01585">
    <property type="entry name" value="G-patch"/>
    <property type="match status" value="1"/>
</dbReference>
<evidence type="ECO:0000259" key="2">
    <source>
        <dbReference type="PROSITE" id="PS50174"/>
    </source>
</evidence>
<dbReference type="OMA" id="TTENTCE"/>
<dbReference type="GO" id="GO:0003676">
    <property type="term" value="F:nucleic acid binding"/>
    <property type="evidence" value="ECO:0007669"/>
    <property type="project" value="InterPro"/>
</dbReference>
<dbReference type="AlphaFoldDB" id="A0A672NXY2"/>
<dbReference type="InterPro" id="IPR050656">
    <property type="entry name" value="PINX1"/>
</dbReference>